<proteinExistence type="inferred from homology"/>
<protein>
    <submittedName>
        <fullName evidence="4">Putative zinc-binding oxidoreductase</fullName>
    </submittedName>
</protein>
<dbReference type="InterPro" id="IPR020843">
    <property type="entry name" value="ER"/>
</dbReference>
<keyword evidence="2" id="KW-0560">Oxidoreductase</keyword>
<reference evidence="4 5" key="2">
    <citation type="submission" date="2015-05" db="EMBL/GenBank/DDBJ databases">
        <authorList>
            <person name="Morales-Cruz A."/>
            <person name="Amrine K.C."/>
            <person name="Cantu D."/>
        </authorList>
    </citation>
    <scope>NUCLEOTIDE SEQUENCE [LARGE SCALE GENOMIC DNA]</scope>
    <source>
        <strain evidence="4">UCRPC4</strain>
    </source>
</reference>
<accession>A0A0G2EPQ8</accession>
<dbReference type="AlphaFoldDB" id="A0A0G2EPQ8"/>
<evidence type="ECO:0000313" key="5">
    <source>
        <dbReference type="Proteomes" id="UP000053317"/>
    </source>
</evidence>
<name>A0A0G2EPQ8_PHACM</name>
<comment type="similarity">
    <text evidence="1">Belongs to the zinc-containing alcohol dehydrogenase family.</text>
</comment>
<dbReference type="GO" id="GO:0016651">
    <property type="term" value="F:oxidoreductase activity, acting on NAD(P)H"/>
    <property type="evidence" value="ECO:0007669"/>
    <property type="project" value="InterPro"/>
</dbReference>
<dbReference type="EMBL" id="LCWF01000056">
    <property type="protein sequence ID" value="KKY24772.1"/>
    <property type="molecule type" value="Genomic_DNA"/>
</dbReference>
<dbReference type="CDD" id="cd08249">
    <property type="entry name" value="enoyl_reductase_like"/>
    <property type="match status" value="1"/>
</dbReference>
<evidence type="ECO:0000259" key="3">
    <source>
        <dbReference type="SMART" id="SM00829"/>
    </source>
</evidence>
<feature type="domain" description="Enoyl reductase (ER)" evidence="3">
    <location>
        <begin position="12"/>
        <end position="347"/>
    </location>
</feature>
<dbReference type="InterPro" id="IPR036291">
    <property type="entry name" value="NAD(P)-bd_dom_sf"/>
</dbReference>
<dbReference type="InterPro" id="IPR013154">
    <property type="entry name" value="ADH-like_N"/>
</dbReference>
<dbReference type="Gene3D" id="3.40.50.720">
    <property type="entry name" value="NAD(P)-binding Rossmann-like Domain"/>
    <property type="match status" value="1"/>
</dbReference>
<gene>
    <name evidence="4" type="ORF">UCRPC4_g02302</name>
</gene>
<dbReference type="PANTHER" id="PTHR45348:SF2">
    <property type="entry name" value="ZINC-TYPE ALCOHOL DEHYDROGENASE-LIKE PROTEIN C2E1P3.01"/>
    <property type="match status" value="1"/>
</dbReference>
<dbReference type="InterPro" id="IPR011032">
    <property type="entry name" value="GroES-like_sf"/>
</dbReference>
<evidence type="ECO:0000256" key="2">
    <source>
        <dbReference type="ARBA" id="ARBA00023002"/>
    </source>
</evidence>
<dbReference type="SUPFAM" id="SSF50129">
    <property type="entry name" value="GroES-like"/>
    <property type="match status" value="1"/>
</dbReference>
<reference evidence="4 5" key="1">
    <citation type="submission" date="2015-05" db="EMBL/GenBank/DDBJ databases">
        <title>Distinctive expansion of gene families associated with plant cell wall degradation and secondary metabolism in the genomes of grapevine trunk pathogens.</title>
        <authorList>
            <person name="Lawrence D.P."/>
            <person name="Travadon R."/>
            <person name="Rolshausen P.E."/>
            <person name="Baumgartner K."/>
        </authorList>
    </citation>
    <scope>NUCLEOTIDE SEQUENCE [LARGE SCALE GENOMIC DNA]</scope>
    <source>
        <strain evidence="4">UCRPC4</strain>
    </source>
</reference>
<dbReference type="SMART" id="SM00829">
    <property type="entry name" value="PKS_ER"/>
    <property type="match status" value="1"/>
</dbReference>
<dbReference type="SUPFAM" id="SSF51735">
    <property type="entry name" value="NAD(P)-binding Rossmann-fold domains"/>
    <property type="match status" value="1"/>
</dbReference>
<dbReference type="OrthoDB" id="48317at2759"/>
<keyword evidence="5" id="KW-1185">Reference proteome</keyword>
<dbReference type="Proteomes" id="UP000053317">
    <property type="component" value="Unassembled WGS sequence"/>
</dbReference>
<sequence length="349" mass="36433">MSNKAAWLTASKAKPLKVDVAPLPKAGKGEVVIKNHAIAVNPADWKIQDSGYVVNEYPFILGTDVAGTVEEVGEEVPDFKKGDRVIGHALSLGTKNISHSGFQLYTACPALAVSKIPSWMSFSQGTVLPLAINTAVVGLYPQDALGLPYPTVLDKPTPVGRTIVVIGGSSSVGSVAVQLARASGLTVISTASPKNHGFVKSLGASEVYANDEPKLSSILAGKYSGTDFAGVYDAISLPNTLVLSLEISTALSNGKPSKIITTLPVSENLAKKASSSNITFQAVFAASVPFKTPEIAKAVWHTFLSPALETGRMKAAPEALVVGKGLEKIQDAMEKQKAGVSAKKIVVEL</sequence>
<dbReference type="PANTHER" id="PTHR45348">
    <property type="entry name" value="HYPOTHETICAL OXIDOREDUCTASE (EUROFUNG)"/>
    <property type="match status" value="1"/>
</dbReference>
<evidence type="ECO:0000313" key="4">
    <source>
        <dbReference type="EMBL" id="KKY24772.1"/>
    </source>
</evidence>
<dbReference type="Pfam" id="PF08240">
    <property type="entry name" value="ADH_N"/>
    <property type="match status" value="1"/>
</dbReference>
<dbReference type="Gene3D" id="3.90.180.10">
    <property type="entry name" value="Medium-chain alcohol dehydrogenases, catalytic domain"/>
    <property type="match status" value="1"/>
</dbReference>
<organism evidence="4 5">
    <name type="scientific">Phaeomoniella chlamydospora</name>
    <name type="common">Phaeoacremonium chlamydosporum</name>
    <dbReference type="NCBI Taxonomy" id="158046"/>
    <lineage>
        <taxon>Eukaryota</taxon>
        <taxon>Fungi</taxon>
        <taxon>Dikarya</taxon>
        <taxon>Ascomycota</taxon>
        <taxon>Pezizomycotina</taxon>
        <taxon>Eurotiomycetes</taxon>
        <taxon>Chaetothyriomycetidae</taxon>
        <taxon>Phaeomoniellales</taxon>
        <taxon>Phaeomoniellaceae</taxon>
        <taxon>Phaeomoniella</taxon>
    </lineage>
</organism>
<dbReference type="InterPro" id="IPR047122">
    <property type="entry name" value="Trans-enoyl_RdTase-like"/>
</dbReference>
<evidence type="ECO:0000256" key="1">
    <source>
        <dbReference type="ARBA" id="ARBA00008072"/>
    </source>
</evidence>
<comment type="caution">
    <text evidence="4">The sequence shown here is derived from an EMBL/GenBank/DDBJ whole genome shotgun (WGS) entry which is preliminary data.</text>
</comment>